<feature type="transmembrane region" description="Helical" evidence="1">
    <location>
        <begin position="20"/>
        <end position="41"/>
    </location>
</feature>
<evidence type="ECO:0000313" key="3">
    <source>
        <dbReference type="Proteomes" id="UP000294692"/>
    </source>
</evidence>
<dbReference type="PANTHER" id="PTHR34219">
    <property type="entry name" value="IRON-REGULATED INNER MEMBRANE PROTEIN-RELATED"/>
    <property type="match status" value="1"/>
</dbReference>
<proteinExistence type="predicted"/>
<dbReference type="OrthoDB" id="9760788at2"/>
<protein>
    <submittedName>
        <fullName evidence="2">PepSY-associated transmembrane protein</fullName>
    </submittedName>
</protein>
<accession>A0A4R3V109</accession>
<dbReference type="Proteomes" id="UP000294692">
    <property type="component" value="Unassembled WGS sequence"/>
</dbReference>
<dbReference type="AlphaFoldDB" id="A0A4R3V109"/>
<keyword evidence="3" id="KW-1185">Reference proteome</keyword>
<evidence type="ECO:0000256" key="1">
    <source>
        <dbReference type="SAM" id="Phobius"/>
    </source>
</evidence>
<sequence>MTIRTRAKRLVYLVHRWTGVAGCVLMALWFISGVVMLYVGYPKLTPWERLGPLPALAATDCCTPPDAILDDVSPSAAGLVLTSVGGEPSYVLRDARNRLRVLVAADGAPRQPVTPERALAEARVFAPTATLRHAGEIHEDRWTHSRGLDAHRPLHRIQLGGDSPGLLYISSTTGQAVMDAPLAQQRWNYVGAWLHWLYMFRDRPVDPAWSWLVIALSAMCTVTAVTGMTVGLWRWRFRGRYKSGARTPYQEGWMRWHHIIGLAFSAFVCTWIFSGLMSMNPLDIFSPAHGRPDVAAYRGYPAVAADALKQPARIIHTLEQTGFSPVELHWRSLGSEEYVLAYDASVRTRVVRADMDDTLSVTDAWQPGAVMSAAQRLFAFPPAASRMLTEYDIYYYQRHPEAMNGARLLGLPALRLDYEDAGGARVYIDLRTGEVAMSLDRSQRASRWLFYFLHSWDTPALLRMGPARDLAIIALSVGGLAISLTGVVIGWRRLRGKLPWRQRIGR</sequence>
<keyword evidence="1" id="KW-1133">Transmembrane helix</keyword>
<organism evidence="2 3">
    <name type="scientific">Paracandidimonas soli</name>
    <dbReference type="NCBI Taxonomy" id="1917182"/>
    <lineage>
        <taxon>Bacteria</taxon>
        <taxon>Pseudomonadati</taxon>
        <taxon>Pseudomonadota</taxon>
        <taxon>Betaproteobacteria</taxon>
        <taxon>Burkholderiales</taxon>
        <taxon>Alcaligenaceae</taxon>
        <taxon>Paracandidimonas</taxon>
    </lineage>
</organism>
<feature type="transmembrane region" description="Helical" evidence="1">
    <location>
        <begin position="470"/>
        <end position="491"/>
    </location>
</feature>
<dbReference type="PANTHER" id="PTHR34219:SF6">
    <property type="entry name" value="BLR3280 PROTEIN"/>
    <property type="match status" value="1"/>
</dbReference>
<keyword evidence="1 2" id="KW-0812">Transmembrane</keyword>
<evidence type="ECO:0000313" key="2">
    <source>
        <dbReference type="EMBL" id="TCU98406.1"/>
    </source>
</evidence>
<feature type="transmembrane region" description="Helical" evidence="1">
    <location>
        <begin position="208"/>
        <end position="235"/>
    </location>
</feature>
<comment type="caution">
    <text evidence="2">The sequence shown here is derived from an EMBL/GenBank/DDBJ whole genome shotgun (WGS) entry which is preliminary data.</text>
</comment>
<feature type="transmembrane region" description="Helical" evidence="1">
    <location>
        <begin position="256"/>
        <end position="277"/>
    </location>
</feature>
<reference evidence="2 3" key="1">
    <citation type="submission" date="2019-03" db="EMBL/GenBank/DDBJ databases">
        <title>Genomic Encyclopedia of Type Strains, Phase IV (KMG-IV): sequencing the most valuable type-strain genomes for metagenomic binning, comparative biology and taxonomic classification.</title>
        <authorList>
            <person name="Goeker M."/>
        </authorList>
    </citation>
    <scope>NUCLEOTIDE SEQUENCE [LARGE SCALE GENOMIC DNA]</scope>
    <source>
        <strain evidence="2 3">DSM 100048</strain>
    </source>
</reference>
<dbReference type="InterPro" id="IPR005625">
    <property type="entry name" value="PepSY-ass_TM"/>
</dbReference>
<dbReference type="RefSeq" id="WP_132477071.1">
    <property type="nucleotide sequence ID" value="NZ_JBHRVM010000001.1"/>
</dbReference>
<name>A0A4R3V109_9BURK</name>
<dbReference type="EMBL" id="SMBX01000005">
    <property type="protein sequence ID" value="TCU98406.1"/>
    <property type="molecule type" value="Genomic_DNA"/>
</dbReference>
<keyword evidence="1" id="KW-0472">Membrane</keyword>
<gene>
    <name evidence="2" type="ORF">EV686_105103</name>
</gene>